<organism evidence="1 2">
    <name type="scientific">Deinococcus aerius</name>
    <dbReference type="NCBI Taxonomy" id="200253"/>
    <lineage>
        <taxon>Bacteria</taxon>
        <taxon>Thermotogati</taxon>
        <taxon>Deinococcota</taxon>
        <taxon>Deinococci</taxon>
        <taxon>Deinococcales</taxon>
        <taxon>Deinococcaceae</taxon>
        <taxon>Deinococcus</taxon>
    </lineage>
</organism>
<reference evidence="2" key="1">
    <citation type="submission" date="2018-01" db="EMBL/GenBank/DDBJ databases">
        <title>Draft Genome Sequence of the Radioresistant Bacterium Deinococcus aerius TR0125, Isolated from the Higher Atmosphere above Japan.</title>
        <authorList>
            <person name="Satoh K."/>
            <person name="Arai H."/>
            <person name="Sanzen T."/>
            <person name="Kawaguchi Y."/>
            <person name="Hayashi H."/>
            <person name="Yokobori S."/>
            <person name="Yamagishi A."/>
            <person name="Oono Y."/>
            <person name="Narumi I."/>
        </authorList>
    </citation>
    <scope>NUCLEOTIDE SEQUENCE [LARGE SCALE GENOMIC DNA]</scope>
    <source>
        <strain evidence="2">TR0125</strain>
    </source>
</reference>
<evidence type="ECO:0000313" key="2">
    <source>
        <dbReference type="Proteomes" id="UP000236569"/>
    </source>
</evidence>
<dbReference type="RefSeq" id="WP_103129259.1">
    <property type="nucleotide sequence ID" value="NZ_BFAG01000006.1"/>
</dbReference>
<accession>A0A2I9CVB7</accession>
<gene>
    <name evidence="1" type="ORF">DAERI_060102</name>
</gene>
<evidence type="ECO:0000313" key="1">
    <source>
        <dbReference type="EMBL" id="GBF05842.1"/>
    </source>
</evidence>
<protein>
    <submittedName>
        <fullName evidence="1">Uncharacterized protein</fullName>
    </submittedName>
</protein>
<comment type="caution">
    <text evidence="1">The sequence shown here is derived from an EMBL/GenBank/DDBJ whole genome shotgun (WGS) entry which is preliminary data.</text>
</comment>
<dbReference type="Proteomes" id="UP000236569">
    <property type="component" value="Unassembled WGS sequence"/>
</dbReference>
<dbReference type="OrthoDB" id="72641at2"/>
<dbReference type="EMBL" id="BFAG01000006">
    <property type="protein sequence ID" value="GBF05842.1"/>
    <property type="molecule type" value="Genomic_DNA"/>
</dbReference>
<name>A0A2I9CVB7_9DEIO</name>
<sequence>MRFLADLPLLKRNFAELGPRGWRNLVMGNRGEHAELVDEAWPIYVEEYDLVEYRPTIPMDAAREYLAAFKARRLPRWVQDFALTREIKRAARLPKRGDQ</sequence>
<proteinExistence type="predicted"/>
<keyword evidence="2" id="KW-1185">Reference proteome</keyword>
<dbReference type="AlphaFoldDB" id="A0A2I9CVB7"/>